<keyword evidence="3" id="KW-1003">Cell membrane</keyword>
<dbReference type="Gene3D" id="1.20.120.160">
    <property type="entry name" value="HPT domain"/>
    <property type="match status" value="1"/>
</dbReference>
<keyword evidence="3" id="KW-0472">Membrane</keyword>
<dbReference type="SMART" id="SM00387">
    <property type="entry name" value="HATPase_c"/>
    <property type="match status" value="1"/>
</dbReference>
<dbReference type="PANTHER" id="PTHR43547:SF2">
    <property type="entry name" value="HYBRID SIGNAL TRANSDUCTION HISTIDINE KINASE C"/>
    <property type="match status" value="1"/>
</dbReference>
<name>A0A022PER5_9GAMM</name>
<evidence type="ECO:0000256" key="3">
    <source>
        <dbReference type="HAMAP-Rule" id="MF_00980"/>
    </source>
</evidence>
<dbReference type="PROSITE" id="PS50109">
    <property type="entry name" value="HIS_KIN"/>
    <property type="match status" value="1"/>
</dbReference>
<evidence type="ECO:0000256" key="4">
    <source>
        <dbReference type="PROSITE-ProRule" id="PRU00110"/>
    </source>
</evidence>
<protein>
    <recommendedName>
        <fullName evidence="3">Phosphotransferase RcsD</fullName>
        <ecNumber evidence="3">2.7.2.-</ecNumber>
    </recommendedName>
    <alternativeName>
        <fullName evidence="3">Phosphotransfer intermediate RcsD</fullName>
    </alternativeName>
</protein>
<evidence type="ECO:0000256" key="1">
    <source>
        <dbReference type="ARBA" id="ARBA00022553"/>
    </source>
</evidence>
<dbReference type="GO" id="GO:0009927">
    <property type="term" value="F:histidine phosphotransfer kinase activity"/>
    <property type="evidence" value="ECO:0007669"/>
    <property type="project" value="InterPro"/>
</dbReference>
<proteinExistence type="inferred from homology"/>
<comment type="subcellular location">
    <subcellularLocation>
        <location evidence="3">Cell inner membrane</location>
        <topology evidence="3">Multi-pass membrane protein</topology>
    </subcellularLocation>
</comment>
<dbReference type="PROSITE" id="PS50894">
    <property type="entry name" value="HPT"/>
    <property type="match status" value="1"/>
</dbReference>
<keyword evidence="3" id="KW-1133">Transmembrane helix</keyword>
<dbReference type="PANTHER" id="PTHR43547">
    <property type="entry name" value="TWO-COMPONENT HISTIDINE KINASE"/>
    <property type="match status" value="1"/>
</dbReference>
<sequence length="896" mass="103572">MYNKQFSINSSTINRYYGLFIILLFVSLFLYSYNYFNAWLMGKKYALNSVATKVVLQIEDYRYHANSIFKQANSSSFKPQESVTPMKLRPDVYWLENRYQTIDTIIFGHHSDASVELAQRLSNYMEILWGTRNEYNSMYYLNGKDNNLFLITTHSILKPELRFKESYLTLTAESKRSEMLMQSTALDERENISSIRKLNSENIYFYTYRATFNSPGQLATVIAFDLPICHLLPIDMAAANFSLLSDDEQPPHEINKVNISQNGFWLEFSQSLKGTQYKLLYRISLKDLLIDLLYRNIWLLLADSVFIILSLGGLIYIRRKYIAPNALMSHELQVKDALSHDIISNIPVGLLIYDFSINQIIMCNNLADHLLPNVDLNKIKMMAKQHHGVIQTSIDDSVYEIKMSSIRLLPETYLFLLQDKDQEALISRRLQLAHLEHDKSVQARRFMLTNIRSELKQPIKELDHIAYQLKQILTEENSVRIVDNLLTKSEYISDWIENISLLNELESGEWQAKNESFSLSVILEDIIKKVFPKMNNKGLNYYYHCNINPESLFIGDSTAISKIVLMLVNYAITLTSYGKISLIVNYSQEYKEHIQIEIIDTGAGLNSTDLTNLNYPFLSKATGDRYQSNSGLTFYLCNQLCRKLNGHFTINSKPHLGTHYAISLPLIIGQDQCPPLLEDITALLDISNTEIRKIVQNHLHHYGAVYFDKKQENMNREYDIMLTDKHYDSAKSTILLVDNLAGFEQIKPDYIRCNYNLGEAVINAISLLIERSFSFNEFNANAEMPAFNDESSDYDFGNVINSYQKQLIDSDYRQLFVETVPIDINKLYTDIEQYDLISLSQTAHRLKGVFAMLDLELLKLSCETLEQHITDSNEIEIKNSISRIESFTKRLLQQGN</sequence>
<dbReference type="InterPro" id="IPR036641">
    <property type="entry name" value="HPT_dom_sf"/>
</dbReference>
<organism evidence="7 8">
    <name type="scientific">Photorhabdus aegyptia</name>
    <dbReference type="NCBI Taxonomy" id="2805098"/>
    <lineage>
        <taxon>Bacteria</taxon>
        <taxon>Pseudomonadati</taxon>
        <taxon>Pseudomonadota</taxon>
        <taxon>Gammaproteobacteria</taxon>
        <taxon>Enterobacterales</taxon>
        <taxon>Morganellaceae</taxon>
        <taxon>Photorhabdus</taxon>
    </lineage>
</organism>
<dbReference type="CDD" id="cd00088">
    <property type="entry name" value="HPT"/>
    <property type="match status" value="1"/>
</dbReference>
<dbReference type="InterPro" id="IPR005467">
    <property type="entry name" value="His_kinase_dom"/>
</dbReference>
<dbReference type="PATRIC" id="fig|1393736.3.peg.3349"/>
<dbReference type="Gene3D" id="3.40.50.11620">
    <property type="entry name" value="Phosphotransferase RcsD, RcsD-ABL domain"/>
    <property type="match status" value="1"/>
</dbReference>
<keyword evidence="1 3" id="KW-0597">Phosphoprotein</keyword>
<dbReference type="Pfam" id="PF02518">
    <property type="entry name" value="HATPase_c"/>
    <property type="match status" value="1"/>
</dbReference>
<dbReference type="InterPro" id="IPR008207">
    <property type="entry name" value="Sig_transdc_His_kin_Hpt_dom"/>
</dbReference>
<dbReference type="HAMAP" id="MF_00980">
    <property type="entry name" value="RcsD"/>
    <property type="match status" value="1"/>
</dbReference>
<evidence type="ECO:0000313" key="7">
    <source>
        <dbReference type="EMBL" id="EYU14216.1"/>
    </source>
</evidence>
<dbReference type="GO" id="GO:0005886">
    <property type="term" value="C:plasma membrane"/>
    <property type="evidence" value="ECO:0007669"/>
    <property type="project" value="UniProtKB-SubCell"/>
</dbReference>
<feature type="modified residue" description="Phosphohistidine" evidence="3 4">
    <location>
        <position position="844"/>
    </location>
</feature>
<dbReference type="SUPFAM" id="SSF55874">
    <property type="entry name" value="ATPase domain of HSP90 chaperone/DNA topoisomerase II/histidine kinase"/>
    <property type="match status" value="1"/>
</dbReference>
<keyword evidence="2 3" id="KW-0902">Two-component regulatory system</keyword>
<dbReference type="EC" id="2.7.2.-" evidence="3"/>
<dbReference type="Proteomes" id="UP000023464">
    <property type="component" value="Unassembled WGS sequence"/>
</dbReference>
<dbReference type="Pfam" id="PF01627">
    <property type="entry name" value="Hpt"/>
    <property type="match status" value="1"/>
</dbReference>
<keyword evidence="8" id="KW-1185">Reference proteome</keyword>
<accession>A0A022PER5</accession>
<gene>
    <name evidence="3" type="primary">rcsD</name>
    <name evidence="7" type="ORF">BA1DRAFT_03282</name>
</gene>
<dbReference type="NCBIfam" id="NF007907">
    <property type="entry name" value="PRK10618.1"/>
    <property type="match status" value="1"/>
</dbReference>
<keyword evidence="3 7" id="KW-0808">Transferase</keyword>
<comment type="caution">
    <text evidence="7">The sequence shown here is derived from an EMBL/GenBank/DDBJ whole genome shotgun (WGS) entry which is preliminary data.</text>
</comment>
<comment type="subunit">
    <text evidence="3">Interacts with RcsC and RcsB.</text>
</comment>
<evidence type="ECO:0000259" key="6">
    <source>
        <dbReference type="PROSITE" id="PS50894"/>
    </source>
</evidence>
<dbReference type="InterPro" id="IPR030861">
    <property type="entry name" value="Ptransferase_RcsD"/>
</dbReference>
<dbReference type="InterPro" id="IPR032306">
    <property type="entry name" value="RcsD_ABL"/>
</dbReference>
<comment type="similarity">
    <text evidence="3">Belongs to the RcsD family.</text>
</comment>
<keyword evidence="3" id="KW-0067">ATP-binding</keyword>
<dbReference type="Pfam" id="PF16359">
    <property type="entry name" value="RcsD_ABL"/>
    <property type="match status" value="1"/>
</dbReference>
<dbReference type="InterPro" id="IPR003594">
    <property type="entry name" value="HATPase_dom"/>
</dbReference>
<comment type="PTM">
    <text evidence="3">Phosphorylated by RcsC.</text>
</comment>
<reference evidence="7 8" key="1">
    <citation type="submission" date="2014-03" db="EMBL/GenBank/DDBJ databases">
        <title>Draft Genome of Photorhabdus luminescens BA1, an Egyptian Isolate.</title>
        <authorList>
            <person name="Ghazal S."/>
            <person name="Hurst S.G.IV."/>
            <person name="Morris K."/>
            <person name="Thomas K."/>
            <person name="Tisa L.S."/>
        </authorList>
    </citation>
    <scope>NUCLEOTIDE SEQUENCE [LARGE SCALE GENOMIC DNA]</scope>
    <source>
        <strain evidence="7 8">BA1</strain>
    </source>
</reference>
<dbReference type="AlphaFoldDB" id="A0A022PER5"/>
<evidence type="ECO:0000259" key="5">
    <source>
        <dbReference type="PROSITE" id="PS50109"/>
    </source>
</evidence>
<keyword evidence="3" id="KW-0997">Cell inner membrane</keyword>
<feature type="domain" description="HPt" evidence="6">
    <location>
        <begin position="805"/>
        <end position="896"/>
    </location>
</feature>
<dbReference type="SUPFAM" id="SSF47226">
    <property type="entry name" value="Histidine-containing phosphotransfer domain, HPT domain"/>
    <property type="match status" value="1"/>
</dbReference>
<dbReference type="InterPro" id="IPR038616">
    <property type="entry name" value="RcsD_ABL_sf"/>
</dbReference>
<dbReference type="GO" id="GO:0005524">
    <property type="term" value="F:ATP binding"/>
    <property type="evidence" value="ECO:0007669"/>
    <property type="project" value="UniProtKB-UniRule"/>
</dbReference>
<evidence type="ECO:0000256" key="2">
    <source>
        <dbReference type="ARBA" id="ARBA00023012"/>
    </source>
</evidence>
<keyword evidence="3" id="KW-0547">Nucleotide-binding</keyword>
<dbReference type="InterPro" id="IPR036890">
    <property type="entry name" value="HATPase_C_sf"/>
</dbReference>
<keyword evidence="3" id="KW-0812">Transmembrane</keyword>
<keyword evidence="3 7" id="KW-0418">Kinase</keyword>
<dbReference type="GO" id="GO:0016774">
    <property type="term" value="F:phosphotransferase activity, carboxyl group as acceptor"/>
    <property type="evidence" value="ECO:0007669"/>
    <property type="project" value="UniProtKB-UniRule"/>
</dbReference>
<dbReference type="GO" id="GO:0000155">
    <property type="term" value="F:phosphorelay sensor kinase activity"/>
    <property type="evidence" value="ECO:0007669"/>
    <property type="project" value="TreeGrafter"/>
</dbReference>
<comment type="function">
    <text evidence="3">Component of the Rcs signaling system, which controls transcription of numerous genes. RcsD is a phosphotransfer intermediate between the sensor kinase RcsC and the response regulator RcsB. It acquires a phosphoryl group from RcsC and transfers it to RcsB.</text>
</comment>
<dbReference type="EMBL" id="JFGV01000054">
    <property type="protein sequence ID" value="EYU14216.1"/>
    <property type="molecule type" value="Genomic_DNA"/>
</dbReference>
<evidence type="ECO:0000313" key="8">
    <source>
        <dbReference type="Proteomes" id="UP000023464"/>
    </source>
</evidence>
<feature type="domain" description="Histidine kinase" evidence="5">
    <location>
        <begin position="450"/>
        <end position="668"/>
    </location>
</feature>
<dbReference type="Gene3D" id="3.30.565.10">
    <property type="entry name" value="Histidine kinase-like ATPase, C-terminal domain"/>
    <property type="match status" value="1"/>
</dbReference>